<dbReference type="GO" id="GO:0015824">
    <property type="term" value="P:proline transport"/>
    <property type="evidence" value="ECO:0007669"/>
    <property type="project" value="TreeGrafter"/>
</dbReference>
<dbReference type="PANTHER" id="PTHR48086">
    <property type="entry name" value="SODIUM/PROLINE SYMPORTER-RELATED"/>
    <property type="match status" value="1"/>
</dbReference>
<evidence type="ECO:0000256" key="10">
    <source>
        <dbReference type="ARBA" id="ARBA00023136"/>
    </source>
</evidence>
<feature type="transmembrane region" description="Helical" evidence="14">
    <location>
        <begin position="409"/>
        <end position="429"/>
    </location>
</feature>
<evidence type="ECO:0000256" key="9">
    <source>
        <dbReference type="ARBA" id="ARBA00023065"/>
    </source>
</evidence>
<evidence type="ECO:0000256" key="12">
    <source>
        <dbReference type="ARBA" id="ARBA00033708"/>
    </source>
</evidence>
<dbReference type="GO" id="GO:0005298">
    <property type="term" value="F:proline:sodium symporter activity"/>
    <property type="evidence" value="ECO:0007669"/>
    <property type="project" value="TreeGrafter"/>
</dbReference>
<keyword evidence="10 14" id="KW-0472">Membrane</keyword>
<dbReference type="PANTHER" id="PTHR48086:SF3">
    <property type="entry name" value="SODIUM_PROLINE SYMPORTER"/>
    <property type="match status" value="1"/>
</dbReference>
<protein>
    <submittedName>
        <fullName evidence="15">Na+:solute symporter</fullName>
    </submittedName>
</protein>
<evidence type="ECO:0000256" key="7">
    <source>
        <dbReference type="ARBA" id="ARBA00022989"/>
    </source>
</evidence>
<gene>
    <name evidence="15" type="ORF">QNI16_34020</name>
</gene>
<keyword evidence="7 14" id="KW-1133">Transmembrane helix</keyword>
<keyword evidence="5 14" id="KW-0812">Transmembrane</keyword>
<keyword evidence="8" id="KW-0915">Sodium</keyword>
<comment type="caution">
    <text evidence="15">The sequence shown here is derived from an EMBL/GenBank/DDBJ whole genome shotgun (WGS) entry which is preliminary data.</text>
</comment>
<evidence type="ECO:0000256" key="6">
    <source>
        <dbReference type="ARBA" id="ARBA00022847"/>
    </source>
</evidence>
<keyword evidence="6" id="KW-0769">Symport</keyword>
<feature type="transmembrane region" description="Helical" evidence="14">
    <location>
        <begin position="78"/>
        <end position="99"/>
    </location>
</feature>
<feature type="transmembrane region" description="Helical" evidence="14">
    <location>
        <begin position="6"/>
        <end position="25"/>
    </location>
</feature>
<feature type="transmembrane region" description="Helical" evidence="14">
    <location>
        <begin position="465"/>
        <end position="483"/>
    </location>
</feature>
<dbReference type="Proteomes" id="UP001241110">
    <property type="component" value="Unassembled WGS sequence"/>
</dbReference>
<organism evidence="15 16">
    <name type="scientific">Xanthocytophaga flava</name>
    <dbReference type="NCBI Taxonomy" id="3048013"/>
    <lineage>
        <taxon>Bacteria</taxon>
        <taxon>Pseudomonadati</taxon>
        <taxon>Bacteroidota</taxon>
        <taxon>Cytophagia</taxon>
        <taxon>Cytophagales</taxon>
        <taxon>Rhodocytophagaceae</taxon>
        <taxon>Xanthocytophaga</taxon>
    </lineage>
</organism>
<evidence type="ECO:0000313" key="16">
    <source>
        <dbReference type="Proteomes" id="UP001241110"/>
    </source>
</evidence>
<feature type="transmembrane region" description="Helical" evidence="14">
    <location>
        <begin position="580"/>
        <end position="597"/>
    </location>
</feature>
<comment type="similarity">
    <text evidence="2 13">Belongs to the sodium:solute symporter (SSF) (TC 2.A.21) family.</text>
</comment>
<dbReference type="GO" id="GO:0015193">
    <property type="term" value="F:L-proline transmembrane transporter activity"/>
    <property type="evidence" value="ECO:0007669"/>
    <property type="project" value="TreeGrafter"/>
</dbReference>
<dbReference type="Gene3D" id="1.20.1730.10">
    <property type="entry name" value="Sodium/glucose cotransporter"/>
    <property type="match status" value="1"/>
</dbReference>
<dbReference type="GO" id="GO:0005886">
    <property type="term" value="C:plasma membrane"/>
    <property type="evidence" value="ECO:0007669"/>
    <property type="project" value="UniProtKB-SubCell"/>
</dbReference>
<evidence type="ECO:0000256" key="5">
    <source>
        <dbReference type="ARBA" id="ARBA00022692"/>
    </source>
</evidence>
<dbReference type="InterPro" id="IPR001734">
    <property type="entry name" value="Na/solute_symporter"/>
</dbReference>
<keyword evidence="11" id="KW-0739">Sodium transport</keyword>
<dbReference type="RefSeq" id="WP_313988272.1">
    <property type="nucleotide sequence ID" value="NZ_JASJOS010000021.1"/>
</dbReference>
<feature type="transmembrane region" description="Helical" evidence="14">
    <location>
        <begin position="353"/>
        <end position="374"/>
    </location>
</feature>
<feature type="transmembrane region" description="Helical" evidence="14">
    <location>
        <begin position="306"/>
        <end position="333"/>
    </location>
</feature>
<name>A0AAE3QUA9_9BACT</name>
<feature type="transmembrane region" description="Helical" evidence="14">
    <location>
        <begin position="489"/>
        <end position="510"/>
    </location>
</feature>
<dbReference type="PROSITE" id="PS50283">
    <property type="entry name" value="NA_SOLUT_SYMP_3"/>
    <property type="match status" value="1"/>
</dbReference>
<evidence type="ECO:0000256" key="1">
    <source>
        <dbReference type="ARBA" id="ARBA00004651"/>
    </source>
</evidence>
<dbReference type="InterPro" id="IPR050277">
    <property type="entry name" value="Sodium:Solute_Symporter"/>
</dbReference>
<feature type="transmembrane region" description="Helical" evidence="14">
    <location>
        <begin position="202"/>
        <end position="220"/>
    </location>
</feature>
<evidence type="ECO:0000256" key="14">
    <source>
        <dbReference type="SAM" id="Phobius"/>
    </source>
</evidence>
<evidence type="ECO:0000256" key="13">
    <source>
        <dbReference type="RuleBase" id="RU362091"/>
    </source>
</evidence>
<evidence type="ECO:0000313" key="15">
    <source>
        <dbReference type="EMBL" id="MDJ1485557.1"/>
    </source>
</evidence>
<feature type="transmembrane region" description="Helical" evidence="14">
    <location>
        <begin position="171"/>
        <end position="190"/>
    </location>
</feature>
<feature type="transmembrane region" description="Helical" evidence="14">
    <location>
        <begin position="435"/>
        <end position="453"/>
    </location>
</feature>
<comment type="catalytic activity">
    <reaction evidence="12">
        <text>L-proline(in) + Na(+)(in) = L-proline(out) + Na(+)(out)</text>
        <dbReference type="Rhea" id="RHEA:28967"/>
        <dbReference type="ChEBI" id="CHEBI:29101"/>
        <dbReference type="ChEBI" id="CHEBI:60039"/>
    </reaction>
</comment>
<evidence type="ECO:0000256" key="3">
    <source>
        <dbReference type="ARBA" id="ARBA00022448"/>
    </source>
</evidence>
<dbReference type="InterPro" id="IPR038377">
    <property type="entry name" value="Na/Glc_symporter_sf"/>
</dbReference>
<feature type="transmembrane region" description="Helical" evidence="14">
    <location>
        <begin position="45"/>
        <end position="72"/>
    </location>
</feature>
<comment type="subcellular location">
    <subcellularLocation>
        <location evidence="1">Cell membrane</location>
        <topology evidence="1">Multi-pass membrane protein</topology>
    </subcellularLocation>
</comment>
<accession>A0AAE3QUA9</accession>
<dbReference type="AlphaFoldDB" id="A0AAE3QUA9"/>
<feature type="transmembrane region" description="Helical" evidence="14">
    <location>
        <begin position="127"/>
        <end position="151"/>
    </location>
</feature>
<keyword evidence="4" id="KW-1003">Cell membrane</keyword>
<proteinExistence type="inferred from homology"/>
<evidence type="ECO:0000256" key="2">
    <source>
        <dbReference type="ARBA" id="ARBA00006434"/>
    </source>
</evidence>
<feature type="transmembrane region" description="Helical" evidence="14">
    <location>
        <begin position="555"/>
        <end position="574"/>
    </location>
</feature>
<evidence type="ECO:0000256" key="8">
    <source>
        <dbReference type="ARBA" id="ARBA00023053"/>
    </source>
</evidence>
<evidence type="ECO:0000256" key="11">
    <source>
        <dbReference type="ARBA" id="ARBA00023201"/>
    </source>
</evidence>
<sequence length="624" mass="69973">MKLQSIDILIILIYLLAVVVIGLVLRKKAKENKEEYLLGGNSLPWYMLCLSNASGMFDISGTMWMVALAFVYGLKSVWIPWLWPVFNQVFLMMYLSVWIRRSGVSTGAEWMITRFGNGKDSKLSHSVVVAFALIAAMGFLAYGFVGLGKFVEIFIPWNLVAPYVPFEVPTAYIPHFYGIILTLIAGFYAILGGMSSIVWADVIQYFIMLVVSVVIAYIAMHNLSVNHLNVPNGWYSPFFGWNLDLDWSGILSEVNEKIKSDGYSPFSIFFSLMLFKGVLASLAGPTPNYDMQKVLSTKTPQEAAKMSGFVSIVLLPIRYLIIIGLTVLAILFYDQLNLRSANGIDFEKILPSAINNFVPVGLMGLLLAGLLGAFKGSFAGTLNAAQAYTVNDIYLKYIKPNATNQQISTMNYATGIFFIILSIILGLFAKDVNSVLQWIVSALYGSYIAANVLKWHWWRFNGYGFFWGMVAGMIPAMTFPTIFNNTLDLYYFPLLLAISFGGCILGTLLTEPTDTETLKKFYKTVRPWGFWKPVHELVVQEDPTFEANKNFTLDVFNVVVGIIAQTALTIWPMYLVLMQWIPLTITSVVLAICAVILKKTWWDKLHTQEIEKTEQTTNQTSALI</sequence>
<reference evidence="15" key="1">
    <citation type="submission" date="2023-05" db="EMBL/GenBank/DDBJ databases">
        <authorList>
            <person name="Zhang X."/>
        </authorList>
    </citation>
    <scope>NUCLEOTIDE SEQUENCE</scope>
    <source>
        <strain evidence="15">YF14B1</strain>
    </source>
</reference>
<dbReference type="Pfam" id="PF00474">
    <property type="entry name" value="SSF"/>
    <property type="match status" value="1"/>
</dbReference>
<dbReference type="CDD" id="cd11477">
    <property type="entry name" value="SLC5sbd_u1"/>
    <property type="match status" value="1"/>
</dbReference>
<evidence type="ECO:0000256" key="4">
    <source>
        <dbReference type="ARBA" id="ARBA00022475"/>
    </source>
</evidence>
<feature type="transmembrane region" description="Helical" evidence="14">
    <location>
        <begin position="266"/>
        <end position="285"/>
    </location>
</feature>
<keyword evidence="9" id="KW-0406">Ion transport</keyword>
<keyword evidence="3" id="KW-0813">Transport</keyword>
<dbReference type="EMBL" id="JASJOS010000021">
    <property type="protein sequence ID" value="MDJ1485557.1"/>
    <property type="molecule type" value="Genomic_DNA"/>
</dbReference>